<evidence type="ECO:0000313" key="1">
    <source>
        <dbReference type="EMBL" id="KIK45334.1"/>
    </source>
</evidence>
<name>A0A0D0B636_9AGAM</name>
<gene>
    <name evidence="1" type="ORF">CY34DRAFT_78154</name>
</gene>
<sequence>VTTSLEKAKQFLDVMCEGHPEYGCIISKQKTLTNFEHDSIQAANITERNQKRMFNQTSLLCCFLKIQ</sequence>
<proteinExistence type="predicted"/>
<dbReference type="OrthoDB" id="289721at2759"/>
<dbReference type="Proteomes" id="UP000054485">
    <property type="component" value="Unassembled WGS sequence"/>
</dbReference>
<feature type="non-terminal residue" evidence="1">
    <location>
        <position position="67"/>
    </location>
</feature>
<reference evidence="2" key="2">
    <citation type="submission" date="2015-01" db="EMBL/GenBank/DDBJ databases">
        <title>Evolutionary Origins and Diversification of the Mycorrhizal Mutualists.</title>
        <authorList>
            <consortium name="DOE Joint Genome Institute"/>
            <consortium name="Mycorrhizal Genomics Consortium"/>
            <person name="Kohler A."/>
            <person name="Kuo A."/>
            <person name="Nagy L.G."/>
            <person name="Floudas D."/>
            <person name="Copeland A."/>
            <person name="Barry K.W."/>
            <person name="Cichocki N."/>
            <person name="Veneault-Fourrey C."/>
            <person name="LaButti K."/>
            <person name="Lindquist E.A."/>
            <person name="Lipzen A."/>
            <person name="Lundell T."/>
            <person name="Morin E."/>
            <person name="Murat C."/>
            <person name="Riley R."/>
            <person name="Ohm R."/>
            <person name="Sun H."/>
            <person name="Tunlid A."/>
            <person name="Henrissat B."/>
            <person name="Grigoriev I.V."/>
            <person name="Hibbett D.S."/>
            <person name="Martin F."/>
        </authorList>
    </citation>
    <scope>NUCLEOTIDE SEQUENCE [LARGE SCALE GENOMIC DNA]</scope>
    <source>
        <strain evidence="2">UH-Slu-Lm8-n1</strain>
    </source>
</reference>
<dbReference type="AlphaFoldDB" id="A0A0D0B636"/>
<organism evidence="1 2">
    <name type="scientific">Suillus luteus UH-Slu-Lm8-n1</name>
    <dbReference type="NCBI Taxonomy" id="930992"/>
    <lineage>
        <taxon>Eukaryota</taxon>
        <taxon>Fungi</taxon>
        <taxon>Dikarya</taxon>
        <taxon>Basidiomycota</taxon>
        <taxon>Agaricomycotina</taxon>
        <taxon>Agaricomycetes</taxon>
        <taxon>Agaricomycetidae</taxon>
        <taxon>Boletales</taxon>
        <taxon>Suillineae</taxon>
        <taxon>Suillaceae</taxon>
        <taxon>Suillus</taxon>
    </lineage>
</organism>
<accession>A0A0D0B636</accession>
<feature type="non-terminal residue" evidence="1">
    <location>
        <position position="1"/>
    </location>
</feature>
<dbReference type="EMBL" id="KN835174">
    <property type="protein sequence ID" value="KIK45334.1"/>
    <property type="molecule type" value="Genomic_DNA"/>
</dbReference>
<reference evidence="1 2" key="1">
    <citation type="submission" date="2014-04" db="EMBL/GenBank/DDBJ databases">
        <authorList>
            <consortium name="DOE Joint Genome Institute"/>
            <person name="Kuo A."/>
            <person name="Ruytinx J."/>
            <person name="Rineau F."/>
            <person name="Colpaert J."/>
            <person name="Kohler A."/>
            <person name="Nagy L.G."/>
            <person name="Floudas D."/>
            <person name="Copeland A."/>
            <person name="Barry K.W."/>
            <person name="Cichocki N."/>
            <person name="Veneault-Fourrey C."/>
            <person name="LaButti K."/>
            <person name="Lindquist E.A."/>
            <person name="Lipzen A."/>
            <person name="Lundell T."/>
            <person name="Morin E."/>
            <person name="Murat C."/>
            <person name="Sun H."/>
            <person name="Tunlid A."/>
            <person name="Henrissat B."/>
            <person name="Grigoriev I.V."/>
            <person name="Hibbett D.S."/>
            <person name="Martin F."/>
            <person name="Nordberg H.P."/>
            <person name="Cantor M.N."/>
            <person name="Hua S.X."/>
        </authorList>
    </citation>
    <scope>NUCLEOTIDE SEQUENCE [LARGE SCALE GENOMIC DNA]</scope>
    <source>
        <strain evidence="1 2">UH-Slu-Lm8-n1</strain>
    </source>
</reference>
<dbReference type="HOGENOM" id="CLU_206235_0_0_1"/>
<evidence type="ECO:0000313" key="2">
    <source>
        <dbReference type="Proteomes" id="UP000054485"/>
    </source>
</evidence>
<protein>
    <submittedName>
        <fullName evidence="1">Uncharacterized protein</fullName>
    </submittedName>
</protein>
<dbReference type="STRING" id="930992.A0A0D0B636"/>
<keyword evidence="2" id="KW-1185">Reference proteome</keyword>
<dbReference type="InParanoid" id="A0A0D0B636"/>